<dbReference type="AlphaFoldDB" id="A0AAE1DT17"/>
<comment type="caution">
    <text evidence="2">The sequence shown here is derived from an EMBL/GenBank/DDBJ whole genome shotgun (WGS) entry which is preliminary data.</text>
</comment>
<gene>
    <name evidence="2" type="ORF">RRG08_029300</name>
</gene>
<organism evidence="2 3">
    <name type="scientific">Elysia crispata</name>
    <name type="common">lettuce slug</name>
    <dbReference type="NCBI Taxonomy" id="231223"/>
    <lineage>
        <taxon>Eukaryota</taxon>
        <taxon>Metazoa</taxon>
        <taxon>Spiralia</taxon>
        <taxon>Lophotrochozoa</taxon>
        <taxon>Mollusca</taxon>
        <taxon>Gastropoda</taxon>
        <taxon>Heterobranchia</taxon>
        <taxon>Euthyneura</taxon>
        <taxon>Panpulmonata</taxon>
        <taxon>Sacoglossa</taxon>
        <taxon>Placobranchoidea</taxon>
        <taxon>Plakobranchidae</taxon>
        <taxon>Elysia</taxon>
    </lineage>
</organism>
<feature type="compositionally biased region" description="Polar residues" evidence="1">
    <location>
        <begin position="129"/>
        <end position="161"/>
    </location>
</feature>
<evidence type="ECO:0000256" key="1">
    <source>
        <dbReference type="SAM" id="MobiDB-lite"/>
    </source>
</evidence>
<proteinExistence type="predicted"/>
<evidence type="ECO:0000313" key="3">
    <source>
        <dbReference type="Proteomes" id="UP001283361"/>
    </source>
</evidence>
<dbReference type="Proteomes" id="UP001283361">
    <property type="component" value="Unassembled WGS sequence"/>
</dbReference>
<protein>
    <submittedName>
        <fullName evidence="2">Uncharacterized protein</fullName>
    </submittedName>
</protein>
<dbReference type="EMBL" id="JAWDGP010002614">
    <property type="protein sequence ID" value="KAK3781637.1"/>
    <property type="molecule type" value="Genomic_DNA"/>
</dbReference>
<feature type="region of interest" description="Disordered" evidence="1">
    <location>
        <begin position="128"/>
        <end position="161"/>
    </location>
</feature>
<evidence type="ECO:0000313" key="2">
    <source>
        <dbReference type="EMBL" id="KAK3781637.1"/>
    </source>
</evidence>
<reference evidence="2" key="1">
    <citation type="journal article" date="2023" name="G3 (Bethesda)">
        <title>A reference genome for the long-term kleptoplast-retaining sea slug Elysia crispata morphotype clarki.</title>
        <authorList>
            <person name="Eastman K.E."/>
            <person name="Pendleton A.L."/>
            <person name="Shaikh M.A."/>
            <person name="Suttiyut T."/>
            <person name="Ogas R."/>
            <person name="Tomko P."/>
            <person name="Gavelis G."/>
            <person name="Widhalm J.R."/>
            <person name="Wisecaver J.H."/>
        </authorList>
    </citation>
    <scope>NUCLEOTIDE SEQUENCE</scope>
    <source>
        <strain evidence="2">ECLA1</strain>
    </source>
</reference>
<keyword evidence="3" id="KW-1185">Reference proteome</keyword>
<sequence length="230" mass="25766">MTLTLWALKSLIEENNDEGEDSGLQQPDLFTIRESGLTEETLEREVLLLENTNVCSEIDRLHPDYNATASCEDSNKQMLMRLAKALEAGESDINDSASYSEVSNRQPVTSISQSLSFNVHSRIEPLPLAQSTPCKSNTENDSASPFKTPSKSKTFTDSSASPLLKGNLLSMHEMANKDTMQKPLSHEEEKLMTHLIKENKYIRRQKYCETYDQRSTSGSSKTCSGKETLF</sequence>
<accession>A0AAE1DT17</accession>
<name>A0AAE1DT17_9GAST</name>